<dbReference type="SMART" id="SM00672">
    <property type="entry name" value="CAP10"/>
    <property type="match status" value="1"/>
</dbReference>
<gene>
    <name evidence="3" type="ORF">Acaty_c1036</name>
</gene>
<reference evidence="3 4" key="1">
    <citation type="journal article" date="2009" name="J. Bacteriol.">
        <title>Draft genome sequence of the extremely acidophilic bacterium Acidithiobacillus caldus ATCC 51756 reveals metabolic versatility in the genus Acidithiobacillus.</title>
        <authorList>
            <person name="Valdes J."/>
            <person name="Quatrini R."/>
            <person name="Hallberg K."/>
            <person name="Dopson M."/>
            <person name="Valenzuela P.D."/>
            <person name="Holmes D.S."/>
        </authorList>
    </citation>
    <scope>NUCLEOTIDE SEQUENCE [LARGE SCALE GENOMIC DNA]</scope>
    <source>
        <strain evidence="4">ATCC 51756 / DSM 8584 / KU</strain>
    </source>
</reference>
<dbReference type="GO" id="GO:0016740">
    <property type="term" value="F:transferase activity"/>
    <property type="evidence" value="ECO:0007669"/>
    <property type="project" value="UniProtKB-KW"/>
</dbReference>
<dbReference type="KEGG" id="acz:Acaty_c1036"/>
<accession>A0A059ZTU1</accession>
<dbReference type="Proteomes" id="UP000005522">
    <property type="component" value="Chromosome"/>
</dbReference>
<protein>
    <recommendedName>
        <fullName evidence="2">Glycosyl transferase CAP10 domain-containing protein</fullName>
    </recommendedName>
</protein>
<dbReference type="AlphaFoldDB" id="A0A059ZTU1"/>
<evidence type="ECO:0000256" key="1">
    <source>
        <dbReference type="ARBA" id="ARBA00022679"/>
    </source>
</evidence>
<evidence type="ECO:0000313" key="4">
    <source>
        <dbReference type="Proteomes" id="UP000005522"/>
    </source>
</evidence>
<evidence type="ECO:0000313" key="3">
    <source>
        <dbReference type="EMBL" id="AIA54908.1"/>
    </source>
</evidence>
<keyword evidence="1" id="KW-0808">Transferase</keyword>
<proteinExistence type="predicted"/>
<dbReference type="PANTHER" id="PTHR12203">
    <property type="entry name" value="KDEL LYS-ASP-GLU-LEU CONTAINING - RELATED"/>
    <property type="match status" value="1"/>
</dbReference>
<name>A0A059ZTU1_ACICK</name>
<dbReference type="InterPro" id="IPR051091">
    <property type="entry name" value="O-Glucosyltr/Glycosyltrsf_90"/>
</dbReference>
<dbReference type="PANTHER" id="PTHR12203:SF35">
    <property type="entry name" value="PROTEIN O-GLUCOSYLTRANSFERASE 1"/>
    <property type="match status" value="1"/>
</dbReference>
<dbReference type="EMBL" id="CP005986">
    <property type="protein sequence ID" value="AIA54908.1"/>
    <property type="molecule type" value="Genomic_DNA"/>
</dbReference>
<organism evidence="3 4">
    <name type="scientific">Acidithiobacillus caldus (strain ATCC 51756 / DSM 8584 / KU)</name>
    <dbReference type="NCBI Taxonomy" id="637389"/>
    <lineage>
        <taxon>Bacteria</taxon>
        <taxon>Pseudomonadati</taxon>
        <taxon>Pseudomonadota</taxon>
        <taxon>Acidithiobacillia</taxon>
        <taxon>Acidithiobacillales</taxon>
        <taxon>Acidithiobacillaceae</taxon>
        <taxon>Acidithiobacillus</taxon>
    </lineage>
</organism>
<dbReference type="InterPro" id="IPR006598">
    <property type="entry name" value="CAP10"/>
</dbReference>
<dbReference type="RefSeq" id="WP_004871523.1">
    <property type="nucleotide sequence ID" value="NZ_CP005986.1"/>
</dbReference>
<evidence type="ECO:0000259" key="2">
    <source>
        <dbReference type="SMART" id="SM00672"/>
    </source>
</evidence>
<feature type="domain" description="Glycosyl transferase CAP10" evidence="2">
    <location>
        <begin position="98"/>
        <end position="338"/>
    </location>
</feature>
<sequence length="486" mass="55897">MSKYFMTYDDFLNFMKEDIAGAGELLKSMPQNFYNAAANAQLQSKSVYAFTIDANNEVTREPEECKWDAIESRVISVHSQLQRIARFINIQGLKIFYEFEDMTDDRDIPIFSFHKRVGQLGVIVVPDFEIFEQNYYHRRQFIDPLTFLEKINMAIFVGSTTGTNQRETRGCQNTRENIDNDPSVRVSAAKHFSNSDQVIFRLPNIVQCDNGETEAYLRSFDFCKPRYIGWQEQFAYKYIISVDGNGPTLSRVAIALLSNSLLLKYRSDWISYYHRALQEGVNYIEIKEHSDIEKVVSEFEHNHVLYNRIAENSASLFSSLLTRSNVERYYAAVLNEFRALICGSDDIYNSNRKLLNKTAHLDIDAHISNIGDISFWPEQEISSRDGNCIEGICIYPASAALKWSDIRYQVMFIEGDVSDICFGGEFCGTRNQSRYIKGFRLKINSYSRLNLAYRIEFLDGTILSAVNGCWISHPSSPIIKISIELS</sequence>
<dbReference type="HOGENOM" id="CLU_560988_0_0_6"/>
<dbReference type="Pfam" id="PF05686">
    <property type="entry name" value="Glyco_transf_90"/>
    <property type="match status" value="1"/>
</dbReference>